<protein>
    <submittedName>
        <fullName evidence="1">Uncharacterized protein</fullName>
    </submittedName>
</protein>
<accession>A0ABV3ZW31</accession>
<keyword evidence="2" id="KW-1185">Reference proteome</keyword>
<reference evidence="1 2" key="1">
    <citation type="journal article" date="2013" name="Int. J. Syst. Evol. Microbiol.">
        <title>Comamonas guangdongensis sp. nov., isolated from subterranean forest sediment, and emended description of the genus Comamonas.</title>
        <authorList>
            <person name="Zhang J."/>
            <person name="Wang Y."/>
            <person name="Zhou S."/>
            <person name="Wu C."/>
            <person name="He J."/>
            <person name="Li F."/>
        </authorList>
    </citation>
    <scope>NUCLEOTIDE SEQUENCE [LARGE SCALE GENOMIC DNA]</scope>
    <source>
        <strain evidence="1 2">CCTCC AB2011133</strain>
    </source>
</reference>
<organism evidence="1 2">
    <name type="scientific">Comamonas guangdongensis</name>
    <dbReference type="NCBI Taxonomy" id="510515"/>
    <lineage>
        <taxon>Bacteria</taxon>
        <taxon>Pseudomonadati</taxon>
        <taxon>Pseudomonadota</taxon>
        <taxon>Betaproteobacteria</taxon>
        <taxon>Burkholderiales</taxon>
        <taxon>Comamonadaceae</taxon>
        <taxon>Comamonas</taxon>
    </lineage>
</organism>
<comment type="caution">
    <text evidence="1">The sequence shown here is derived from an EMBL/GenBank/DDBJ whole genome shotgun (WGS) entry which is preliminary data.</text>
</comment>
<dbReference type="EMBL" id="JBFYGN010000013">
    <property type="protein sequence ID" value="MEX8193768.1"/>
    <property type="molecule type" value="Genomic_DNA"/>
</dbReference>
<name>A0ABV3ZW31_9BURK</name>
<sequence length="80" mass="8784">MLLAIVIVIVMAMLWLTKPSAKAYEPQSITRPLRDEFVCPGIQDGGLDDKTLQCPKETPLGARHETAARQLVAQEVVLPT</sequence>
<gene>
    <name evidence="1" type="ORF">AB6724_13060</name>
</gene>
<dbReference type="Proteomes" id="UP001561046">
    <property type="component" value="Unassembled WGS sequence"/>
</dbReference>
<evidence type="ECO:0000313" key="1">
    <source>
        <dbReference type="EMBL" id="MEX8193768.1"/>
    </source>
</evidence>
<dbReference type="RefSeq" id="WP_369338961.1">
    <property type="nucleotide sequence ID" value="NZ_JBFYGN010000013.1"/>
</dbReference>
<proteinExistence type="predicted"/>
<evidence type="ECO:0000313" key="2">
    <source>
        <dbReference type="Proteomes" id="UP001561046"/>
    </source>
</evidence>